<feature type="compositionally biased region" description="Polar residues" evidence="1">
    <location>
        <begin position="41"/>
        <end position="67"/>
    </location>
</feature>
<gene>
    <name evidence="2" type="ORF">PECUL_23A037549</name>
</gene>
<reference evidence="2" key="1">
    <citation type="submission" date="2022-03" db="EMBL/GenBank/DDBJ databases">
        <authorList>
            <person name="Alioto T."/>
            <person name="Alioto T."/>
            <person name="Gomez Garrido J."/>
        </authorList>
    </citation>
    <scope>NUCLEOTIDE SEQUENCE</scope>
</reference>
<accession>A0AAD1SHU8</accession>
<feature type="region of interest" description="Disordered" evidence="1">
    <location>
        <begin position="1"/>
        <end position="67"/>
    </location>
</feature>
<dbReference type="AlphaFoldDB" id="A0AAD1SHU8"/>
<proteinExistence type="predicted"/>
<keyword evidence="3" id="KW-1185">Reference proteome</keyword>
<organism evidence="2 3">
    <name type="scientific">Pelobates cultripes</name>
    <name type="common">Western spadefoot toad</name>
    <dbReference type="NCBI Taxonomy" id="61616"/>
    <lineage>
        <taxon>Eukaryota</taxon>
        <taxon>Metazoa</taxon>
        <taxon>Chordata</taxon>
        <taxon>Craniata</taxon>
        <taxon>Vertebrata</taxon>
        <taxon>Euteleostomi</taxon>
        <taxon>Amphibia</taxon>
        <taxon>Batrachia</taxon>
        <taxon>Anura</taxon>
        <taxon>Pelobatoidea</taxon>
        <taxon>Pelobatidae</taxon>
        <taxon>Pelobates</taxon>
    </lineage>
</organism>
<name>A0AAD1SHU8_PELCU</name>
<sequence>MAPTARAKKVQMTSSTPRTQWDTPHPSIRSYMPTPIVLRTQGETSNMVPSSPSTLSEDGSHTDISMPTASTPDWYALFVSLPKKEDIHSLLEEVKSALHTEMCSLTTSLIALEARVTALESRGPSQQGPILPCPAL</sequence>
<evidence type="ECO:0000313" key="3">
    <source>
        <dbReference type="Proteomes" id="UP001295444"/>
    </source>
</evidence>
<dbReference type="Proteomes" id="UP001295444">
    <property type="component" value="Chromosome 06"/>
</dbReference>
<protein>
    <submittedName>
        <fullName evidence="2">Uncharacterized protein</fullName>
    </submittedName>
</protein>
<dbReference type="EMBL" id="OW240917">
    <property type="protein sequence ID" value="CAH2301820.1"/>
    <property type="molecule type" value="Genomic_DNA"/>
</dbReference>
<evidence type="ECO:0000256" key="1">
    <source>
        <dbReference type="SAM" id="MobiDB-lite"/>
    </source>
</evidence>
<evidence type="ECO:0000313" key="2">
    <source>
        <dbReference type="EMBL" id="CAH2301820.1"/>
    </source>
</evidence>
<feature type="compositionally biased region" description="Polar residues" evidence="1">
    <location>
        <begin position="11"/>
        <end position="22"/>
    </location>
</feature>